<dbReference type="AlphaFoldDB" id="A0A6A4G0W7"/>
<protein>
    <submittedName>
        <fullName evidence="2">Uncharacterized protein</fullName>
    </submittedName>
</protein>
<gene>
    <name evidence="2" type="ORF">PR003_g3484</name>
</gene>
<reference evidence="2 3" key="1">
    <citation type="submission" date="2018-08" db="EMBL/GenBank/DDBJ databases">
        <title>Genomic investigation of the strawberry pathogen Phytophthora fragariae indicates pathogenicity is determined by transcriptional variation in three key races.</title>
        <authorList>
            <person name="Adams T.M."/>
            <person name="Armitage A.D."/>
            <person name="Sobczyk M.K."/>
            <person name="Bates H.J."/>
            <person name="Dunwell J.M."/>
            <person name="Nellist C.F."/>
            <person name="Harrison R.J."/>
        </authorList>
    </citation>
    <scope>NUCLEOTIDE SEQUENCE [LARGE SCALE GENOMIC DNA]</scope>
    <source>
        <strain evidence="2 3">SCRP333</strain>
    </source>
</reference>
<keyword evidence="3" id="KW-1185">Reference proteome</keyword>
<feature type="compositionally biased region" description="Polar residues" evidence="1">
    <location>
        <begin position="121"/>
        <end position="133"/>
    </location>
</feature>
<comment type="caution">
    <text evidence="2">The sequence shown here is derived from an EMBL/GenBank/DDBJ whole genome shotgun (WGS) entry which is preliminary data.</text>
</comment>
<feature type="region of interest" description="Disordered" evidence="1">
    <location>
        <begin position="113"/>
        <end position="139"/>
    </location>
</feature>
<accession>A0A6A4G0W7</accession>
<evidence type="ECO:0000313" key="2">
    <source>
        <dbReference type="EMBL" id="KAE9354204.1"/>
    </source>
</evidence>
<feature type="compositionally biased region" description="Basic and acidic residues" evidence="1">
    <location>
        <begin position="43"/>
        <end position="55"/>
    </location>
</feature>
<name>A0A6A4G0W7_9STRA</name>
<proteinExistence type="predicted"/>
<organism evidence="2 3">
    <name type="scientific">Phytophthora rubi</name>
    <dbReference type="NCBI Taxonomy" id="129364"/>
    <lineage>
        <taxon>Eukaryota</taxon>
        <taxon>Sar</taxon>
        <taxon>Stramenopiles</taxon>
        <taxon>Oomycota</taxon>
        <taxon>Peronosporomycetes</taxon>
        <taxon>Peronosporales</taxon>
        <taxon>Peronosporaceae</taxon>
        <taxon>Phytophthora</taxon>
    </lineage>
</organism>
<evidence type="ECO:0000313" key="3">
    <source>
        <dbReference type="Proteomes" id="UP000434957"/>
    </source>
</evidence>
<feature type="compositionally biased region" description="Polar residues" evidence="1">
    <location>
        <begin position="31"/>
        <end position="42"/>
    </location>
</feature>
<evidence type="ECO:0000256" key="1">
    <source>
        <dbReference type="SAM" id="MobiDB-lite"/>
    </source>
</evidence>
<feature type="region of interest" description="Disordered" evidence="1">
    <location>
        <begin position="1"/>
        <end position="95"/>
    </location>
</feature>
<sequence length="139" mass="15103">MSDLPVQVRGAASAAVGSQHATRPRCGPGLSGTTPRGVTQEVTAREEETDKKTDAAEEAQETTGAAVETQETTGAAGATQETTTRPGNTHELSDRAEEELKGDFYLWQYCQRTPTKRSHKTQPIQEPTSVKTKTMSRRR</sequence>
<dbReference type="Proteomes" id="UP000434957">
    <property type="component" value="Unassembled WGS sequence"/>
</dbReference>
<dbReference type="EMBL" id="QXFT01000122">
    <property type="protein sequence ID" value="KAE9354204.1"/>
    <property type="molecule type" value="Genomic_DNA"/>
</dbReference>
<feature type="compositionally biased region" description="Low complexity" evidence="1">
    <location>
        <begin position="61"/>
        <end position="84"/>
    </location>
</feature>